<dbReference type="Proteomes" id="UP000030687">
    <property type="component" value="Unassembled WGS sequence"/>
</dbReference>
<dbReference type="AlphaFoldDB" id="V4SHE9"/>
<reference evidence="2 3" key="1">
    <citation type="submission" date="2013-10" db="EMBL/GenBank/DDBJ databases">
        <authorList>
            <consortium name="International Citrus Genome Consortium"/>
            <person name="Jenkins J."/>
            <person name="Schmutz J."/>
            <person name="Prochnik S."/>
            <person name="Rokhsar D."/>
            <person name="Gmitter F."/>
            <person name="Ollitrault P."/>
            <person name="Machado M."/>
            <person name="Talon M."/>
            <person name="Wincker P."/>
            <person name="Jaillon O."/>
            <person name="Morgante M."/>
        </authorList>
    </citation>
    <scope>NUCLEOTIDE SEQUENCE</scope>
    <source>
        <strain evidence="3">cv. Clemenules</strain>
    </source>
</reference>
<evidence type="ECO:0008006" key="4">
    <source>
        <dbReference type="Google" id="ProtNLM"/>
    </source>
</evidence>
<dbReference type="EMBL" id="KI536978">
    <property type="protein sequence ID" value="ESR38225.1"/>
    <property type="molecule type" value="Genomic_DNA"/>
</dbReference>
<sequence length="64" mass="6837">MASGKFILAFYSMRWIGLASTCSCMSVGLGYHFTPTSPVTQPTLVTSGPNSKRACGHVLCHVET</sequence>
<proteinExistence type="predicted"/>
<organism evidence="2 3">
    <name type="scientific">Citrus clementina</name>
    <name type="common">Clementine</name>
    <name type="synonym">Citrus deliciosa x Citrus sinensis</name>
    <dbReference type="NCBI Taxonomy" id="85681"/>
    <lineage>
        <taxon>Eukaryota</taxon>
        <taxon>Viridiplantae</taxon>
        <taxon>Streptophyta</taxon>
        <taxon>Embryophyta</taxon>
        <taxon>Tracheophyta</taxon>
        <taxon>Spermatophyta</taxon>
        <taxon>Magnoliopsida</taxon>
        <taxon>eudicotyledons</taxon>
        <taxon>Gunneridae</taxon>
        <taxon>Pentapetalae</taxon>
        <taxon>rosids</taxon>
        <taxon>malvids</taxon>
        <taxon>Sapindales</taxon>
        <taxon>Rutaceae</taxon>
        <taxon>Aurantioideae</taxon>
        <taxon>Citrus</taxon>
    </lineage>
</organism>
<evidence type="ECO:0000313" key="2">
    <source>
        <dbReference type="EMBL" id="ESR38225.1"/>
    </source>
</evidence>
<keyword evidence="3" id="KW-1185">Reference proteome</keyword>
<dbReference type="InParanoid" id="V4SHE9"/>
<keyword evidence="1" id="KW-0732">Signal</keyword>
<evidence type="ECO:0000256" key="1">
    <source>
        <dbReference type="SAM" id="SignalP"/>
    </source>
</evidence>
<protein>
    <recommendedName>
        <fullName evidence="4">Secreted protein</fullName>
    </recommendedName>
</protein>
<evidence type="ECO:0000313" key="3">
    <source>
        <dbReference type="Proteomes" id="UP000030687"/>
    </source>
</evidence>
<accession>V4SHE9</accession>
<name>V4SHE9_CITCL</name>
<feature type="chain" id="PRO_5004727461" description="Secreted protein" evidence="1">
    <location>
        <begin position="20"/>
        <end position="64"/>
    </location>
</feature>
<dbReference type="KEGG" id="cic:CICLE_v10029779mg"/>
<feature type="signal peptide" evidence="1">
    <location>
        <begin position="1"/>
        <end position="19"/>
    </location>
</feature>
<gene>
    <name evidence="2" type="ORF">CICLE_v10029779mg</name>
</gene>
<dbReference type="Gramene" id="ESR38225">
    <property type="protein sequence ID" value="ESR38225"/>
    <property type="gene ID" value="CICLE_v10029779mg"/>
</dbReference>